<gene>
    <name evidence="1" type="ORF">BLL36_11130</name>
</gene>
<dbReference type="AlphaFoldDB" id="A0A1V2KAY2"/>
<protein>
    <submittedName>
        <fullName evidence="1">Uncharacterized protein</fullName>
    </submittedName>
</protein>
<name>A0A1V2KAY2_PSECE</name>
<proteinExistence type="predicted"/>
<comment type="caution">
    <text evidence="1">The sequence shown here is derived from an EMBL/GenBank/DDBJ whole genome shotgun (WGS) entry which is preliminary data.</text>
</comment>
<sequence>MKYIHGIHDKATGHQQTVALIVINPTSDLEERTRHFHSESYSIHGSSPVIPALLVSSLDFTTAELQASDFHSNIIKVLELVTNMQNINEKEKVKLSIVA</sequence>
<dbReference type="Proteomes" id="UP000189295">
    <property type="component" value="Unassembled WGS sequence"/>
</dbReference>
<evidence type="ECO:0000313" key="1">
    <source>
        <dbReference type="EMBL" id="ONH54226.1"/>
    </source>
</evidence>
<organism evidence="1 2">
    <name type="scientific">Pseudomonas cedrina subsp. cedrina</name>
    <dbReference type="NCBI Taxonomy" id="76762"/>
    <lineage>
        <taxon>Bacteria</taxon>
        <taxon>Pseudomonadati</taxon>
        <taxon>Pseudomonadota</taxon>
        <taxon>Gammaproteobacteria</taxon>
        <taxon>Pseudomonadales</taxon>
        <taxon>Pseudomonadaceae</taxon>
        <taxon>Pseudomonas</taxon>
    </lineage>
</organism>
<dbReference type="EMBL" id="MNPW01000005">
    <property type="protein sequence ID" value="ONH54226.1"/>
    <property type="molecule type" value="Genomic_DNA"/>
</dbReference>
<evidence type="ECO:0000313" key="2">
    <source>
        <dbReference type="Proteomes" id="UP000189295"/>
    </source>
</evidence>
<reference evidence="1 2" key="1">
    <citation type="submission" date="2016-10" db="EMBL/GenBank/DDBJ databases">
        <title>Pseudomonas lactis sp. nov. and Pseudomonas paralactis sp. nov., isolated from bovine raw milk.</title>
        <authorList>
            <person name="Von Neubeck M."/>
            <person name="Huptas C."/>
            <person name="Glueck C."/>
            <person name="Krewinkel M."/>
            <person name="Stoeckel M."/>
            <person name="Stressler T."/>
            <person name="Fischer L."/>
            <person name="Hinrichs J."/>
            <person name="Scherer S."/>
            <person name="Wenning M."/>
        </authorList>
    </citation>
    <scope>NUCLEOTIDE SEQUENCE [LARGE SCALE GENOMIC DNA]</scope>
    <source>
        <strain evidence="1 2">DSM 17516</strain>
    </source>
</reference>
<accession>A0A1V2KAY2</accession>